<keyword evidence="3" id="KW-0238">DNA-binding</keyword>
<dbReference type="Proteomes" id="UP000095284">
    <property type="component" value="Unplaced"/>
</dbReference>
<dbReference type="WBParaSite" id="BXY_0943600.1">
    <property type="protein sequence ID" value="BXY_0943600.1"/>
    <property type="gene ID" value="BXY_0943600"/>
</dbReference>
<keyword evidence="2" id="KW-0805">Transcription regulation</keyword>
<reference evidence="10" key="2">
    <citation type="submission" date="2020-08" db="EMBL/GenBank/DDBJ databases">
        <authorList>
            <person name="Kikuchi T."/>
        </authorList>
    </citation>
    <scope>NUCLEOTIDE SEQUENCE</scope>
    <source>
        <strain evidence="9">Ka4C1</strain>
    </source>
</reference>
<keyword evidence="4" id="KW-0804">Transcription</keyword>
<dbReference type="Proteomes" id="UP000582659">
    <property type="component" value="Unassembled WGS sequence"/>
</dbReference>
<dbReference type="InterPro" id="IPR046347">
    <property type="entry name" value="bZIP_sf"/>
</dbReference>
<evidence type="ECO:0000256" key="7">
    <source>
        <dbReference type="SAM" id="MobiDB-lite"/>
    </source>
</evidence>
<dbReference type="SUPFAM" id="SSF57959">
    <property type="entry name" value="Leucine zipper domain"/>
    <property type="match status" value="1"/>
</dbReference>
<dbReference type="EMBL" id="CAJFDI010000001">
    <property type="protein sequence ID" value="CAD5210166.1"/>
    <property type="molecule type" value="Genomic_DNA"/>
</dbReference>
<feature type="region of interest" description="Disordered" evidence="7">
    <location>
        <begin position="70"/>
        <end position="102"/>
    </location>
</feature>
<evidence type="ECO:0000256" key="2">
    <source>
        <dbReference type="ARBA" id="ARBA00023015"/>
    </source>
</evidence>
<proteinExistence type="predicted"/>
<dbReference type="PROSITE" id="PS50217">
    <property type="entry name" value="BZIP"/>
    <property type="match status" value="1"/>
</dbReference>
<evidence type="ECO:0000256" key="4">
    <source>
        <dbReference type="ARBA" id="ARBA00023163"/>
    </source>
</evidence>
<dbReference type="GO" id="GO:0005789">
    <property type="term" value="C:endoplasmic reticulum membrane"/>
    <property type="evidence" value="ECO:0007669"/>
    <property type="project" value="UniProtKB-SubCell"/>
</dbReference>
<dbReference type="PANTHER" id="PTHR45996">
    <property type="entry name" value="AGAP001464-PB"/>
    <property type="match status" value="1"/>
</dbReference>
<keyword evidence="5" id="KW-0539">Nucleus</keyword>
<comment type="subcellular location">
    <subcellularLocation>
        <location evidence="1">Endoplasmic reticulum membrane</location>
        <topology evidence="1">Single-pass type II membrane protein</topology>
    </subcellularLocation>
</comment>
<dbReference type="InterPro" id="IPR051381">
    <property type="entry name" value="CREB_ATF_subfamily"/>
</dbReference>
<evidence type="ECO:0000256" key="1">
    <source>
        <dbReference type="ARBA" id="ARBA00004648"/>
    </source>
</evidence>
<feature type="compositionally biased region" description="Low complexity" evidence="7">
    <location>
        <begin position="70"/>
        <end position="93"/>
    </location>
</feature>
<accession>A0A1I7S8U1</accession>
<dbReference type="GO" id="GO:0000981">
    <property type="term" value="F:DNA-binding transcription factor activity, RNA polymerase II-specific"/>
    <property type="evidence" value="ECO:0007669"/>
    <property type="project" value="TreeGrafter"/>
</dbReference>
<dbReference type="eggNOG" id="KOG0709">
    <property type="taxonomic scope" value="Eukaryota"/>
</dbReference>
<sequence>MPGMFDYLNDDPVLHEQDDPVLPEFVNDFLSADVMMDTFDEDSLFSTLNNATEAHVAEDHCYAGFEVSNSPISSEGSSPSSSSSMGISNADSDYCSPGGSFPSESPVYDGVKGIKFEPDYGYVEPPQPVPMTKVVRVQHKRQIGRVNNTSQRARLSFAPATFHYTDNNEGYKPVQRTQTSNNLDSVQFSRVPPNVNPADRQRKYPPLVLSEEEKRLCKKEGITLPDCYPLTKIEERELKRIRRKIRNKKSAQTSRKRKQDYIDALEHRVESCTEENRDLKRQIDLLTKENQNITVQLRKLQATLTGSSKRTTQAGTCLAVLLLSACLLVMPNMNGVVKNKSLEPQLAEIEAVQPEEAESRGRGTIAGSNGSLTLTCDNAININNASGFGKSRTLTSALPEELGSLEAFEENLIDTSQLKEITIEDSDFNGSDLVDESMTQELVENINHDVQFQSKDQDRAYLAPQQTVRRVILANNRVVEKSNDRQSFVQRNVHQYAYEKTLSPQVVYISNGPDSLRRAADQKYQRIVTKNHGTVRLVPARLNHNTTVFNYGESEPKRTRYHQ</sequence>
<protein>
    <submittedName>
        <fullName evidence="9">(pine wood nematode) hypothetical protein</fullName>
    </submittedName>
    <submittedName>
        <fullName evidence="13">BZIP domain-containing protein</fullName>
    </submittedName>
</protein>
<dbReference type="OrthoDB" id="674948at2759"/>
<dbReference type="Proteomes" id="UP000659654">
    <property type="component" value="Unassembled WGS sequence"/>
</dbReference>
<feature type="coiled-coil region" evidence="6">
    <location>
        <begin position="262"/>
        <end position="303"/>
    </location>
</feature>
<organism evidence="11 13">
    <name type="scientific">Bursaphelenchus xylophilus</name>
    <name type="common">Pinewood nematode worm</name>
    <name type="synonym">Aphelenchoides xylophilus</name>
    <dbReference type="NCBI Taxonomy" id="6326"/>
    <lineage>
        <taxon>Eukaryota</taxon>
        <taxon>Metazoa</taxon>
        <taxon>Ecdysozoa</taxon>
        <taxon>Nematoda</taxon>
        <taxon>Chromadorea</taxon>
        <taxon>Rhabditida</taxon>
        <taxon>Tylenchina</taxon>
        <taxon>Tylenchomorpha</taxon>
        <taxon>Aphelenchoidea</taxon>
        <taxon>Aphelenchoididae</taxon>
        <taxon>Bursaphelenchus</taxon>
    </lineage>
</organism>
<dbReference type="SMART" id="SM00338">
    <property type="entry name" value="BRLZ"/>
    <property type="match status" value="1"/>
</dbReference>
<gene>
    <name evidence="9" type="ORF">BXYJ_LOCUS1799</name>
</gene>
<evidence type="ECO:0000256" key="3">
    <source>
        <dbReference type="ARBA" id="ARBA00023125"/>
    </source>
</evidence>
<evidence type="ECO:0000259" key="8">
    <source>
        <dbReference type="PROSITE" id="PS50217"/>
    </source>
</evidence>
<dbReference type="SMR" id="A0A1I7S8U1"/>
<dbReference type="PANTHER" id="PTHR45996:SF3">
    <property type="entry name" value="CREB-H TRANSCRIPTION FACTOR HOMOLOG LET-607"/>
    <property type="match status" value="1"/>
</dbReference>
<reference evidence="13" key="1">
    <citation type="submission" date="2016-11" db="UniProtKB">
        <authorList>
            <consortium name="WormBaseParasite"/>
        </authorList>
    </citation>
    <scope>IDENTIFICATION</scope>
</reference>
<evidence type="ECO:0000313" key="12">
    <source>
        <dbReference type="Proteomes" id="UP000659654"/>
    </source>
</evidence>
<name>A0A1I7S8U1_BURXY</name>
<dbReference type="CDD" id="cd14689">
    <property type="entry name" value="bZIP_CREB3"/>
    <property type="match status" value="1"/>
</dbReference>
<evidence type="ECO:0000313" key="13">
    <source>
        <dbReference type="WBParaSite" id="BXY_0943600.1"/>
    </source>
</evidence>
<evidence type="ECO:0000313" key="9">
    <source>
        <dbReference type="EMBL" id="CAD5210166.1"/>
    </source>
</evidence>
<keyword evidence="6" id="KW-0175">Coiled coil</keyword>
<dbReference type="Gene3D" id="1.20.5.170">
    <property type="match status" value="1"/>
</dbReference>
<evidence type="ECO:0000313" key="10">
    <source>
        <dbReference type="EMBL" id="CAG9085859.1"/>
    </source>
</evidence>
<dbReference type="GO" id="GO:0000978">
    <property type="term" value="F:RNA polymerase II cis-regulatory region sequence-specific DNA binding"/>
    <property type="evidence" value="ECO:0007669"/>
    <property type="project" value="TreeGrafter"/>
</dbReference>
<evidence type="ECO:0000313" key="11">
    <source>
        <dbReference type="Proteomes" id="UP000095284"/>
    </source>
</evidence>
<evidence type="ECO:0000256" key="5">
    <source>
        <dbReference type="ARBA" id="ARBA00023242"/>
    </source>
</evidence>
<dbReference type="InterPro" id="IPR004827">
    <property type="entry name" value="bZIP"/>
</dbReference>
<dbReference type="Pfam" id="PF00170">
    <property type="entry name" value="bZIP_1"/>
    <property type="match status" value="1"/>
</dbReference>
<dbReference type="AlphaFoldDB" id="A0A1I7S8U1"/>
<keyword evidence="12" id="KW-1185">Reference proteome</keyword>
<dbReference type="EMBL" id="CAJFCV020000001">
    <property type="protein sequence ID" value="CAG9085859.1"/>
    <property type="molecule type" value="Genomic_DNA"/>
</dbReference>
<evidence type="ECO:0000256" key="6">
    <source>
        <dbReference type="SAM" id="Coils"/>
    </source>
</evidence>
<feature type="domain" description="BZIP" evidence="8">
    <location>
        <begin position="237"/>
        <end position="300"/>
    </location>
</feature>
<dbReference type="GO" id="GO:0005634">
    <property type="term" value="C:nucleus"/>
    <property type="evidence" value="ECO:0007669"/>
    <property type="project" value="TreeGrafter"/>
</dbReference>
<dbReference type="PROSITE" id="PS00036">
    <property type="entry name" value="BZIP_BASIC"/>
    <property type="match status" value="1"/>
</dbReference>